<dbReference type="RefSeq" id="WP_256606498.1">
    <property type="nucleotide sequence ID" value="NZ_JANIBL010000019.1"/>
</dbReference>
<gene>
    <name evidence="3" type="ORF">NP589_07960</name>
</gene>
<evidence type="ECO:0000256" key="1">
    <source>
        <dbReference type="SAM" id="MobiDB-lite"/>
    </source>
</evidence>
<proteinExistence type="predicted"/>
<protein>
    <submittedName>
        <fullName evidence="3">Uncharacterized protein</fullName>
    </submittedName>
</protein>
<comment type="caution">
    <text evidence="3">The sequence shown here is derived from an EMBL/GenBank/DDBJ whole genome shotgun (WGS) entry which is preliminary data.</text>
</comment>
<dbReference type="EMBL" id="JANIBL010000019">
    <property type="protein sequence ID" value="MCQ8117356.1"/>
    <property type="molecule type" value="Genomic_DNA"/>
</dbReference>
<evidence type="ECO:0000313" key="3">
    <source>
        <dbReference type="EMBL" id="MCQ8117356.1"/>
    </source>
</evidence>
<name>A0ABT1TRF1_9GAMM</name>
<feature type="transmembrane region" description="Helical" evidence="2">
    <location>
        <begin position="199"/>
        <end position="217"/>
    </location>
</feature>
<dbReference type="Proteomes" id="UP001524570">
    <property type="component" value="Unassembled WGS sequence"/>
</dbReference>
<keyword evidence="2" id="KW-1133">Transmembrane helix</keyword>
<organism evidence="3 4">
    <name type="scientific">Methylomonas rosea</name>
    <dbReference type="NCBI Taxonomy" id="2952227"/>
    <lineage>
        <taxon>Bacteria</taxon>
        <taxon>Pseudomonadati</taxon>
        <taxon>Pseudomonadota</taxon>
        <taxon>Gammaproteobacteria</taxon>
        <taxon>Methylococcales</taxon>
        <taxon>Methylococcaceae</taxon>
        <taxon>Methylomonas</taxon>
    </lineage>
</organism>
<keyword evidence="4" id="KW-1185">Reference proteome</keyword>
<sequence>MNDDTSKKKGVRVALSKNQASEGLGRELVELSSKWLADGKFDSHELEELTAWLAKVPVDSLPAIRFLKEEVERFISAGEISEWELNRLQNAVIRVIPQRERQEAKSARAEYDRVNSENRAREREKNRQEKAEYWRGLRKQYASDWENESASDAQLDFIRDLGGKVSSEISKLEAAELIDDLLNKNAPAAANIKSGSGCFSVVVVFLIVLTGFLYSLGKLAS</sequence>
<keyword evidence="2" id="KW-0812">Transmembrane</keyword>
<keyword evidence="2" id="KW-0472">Membrane</keyword>
<reference evidence="3 4" key="1">
    <citation type="submission" date="2022-07" db="EMBL/GenBank/DDBJ databases">
        <title>Methylomonas rivi sp. nov., Methylomonas rosea sp. nov., Methylomonas aureus sp. nov. and Methylomonas subterranea sp. nov., four novel methanotrophs isolated from a freshwater creek and the deep terrestrial subsurface.</title>
        <authorList>
            <person name="Abin C."/>
            <person name="Sankaranarayanan K."/>
            <person name="Garner C."/>
            <person name="Sindelar R."/>
            <person name="Kotary K."/>
            <person name="Garner R."/>
            <person name="Barclay S."/>
            <person name="Lawson P."/>
            <person name="Krumholz L."/>
        </authorList>
    </citation>
    <scope>NUCLEOTIDE SEQUENCE [LARGE SCALE GENOMIC DNA]</scope>
    <source>
        <strain evidence="3 4">WSC-7</strain>
    </source>
</reference>
<feature type="region of interest" description="Disordered" evidence="1">
    <location>
        <begin position="106"/>
        <end position="125"/>
    </location>
</feature>
<evidence type="ECO:0000313" key="4">
    <source>
        <dbReference type="Proteomes" id="UP001524570"/>
    </source>
</evidence>
<evidence type="ECO:0000256" key="2">
    <source>
        <dbReference type="SAM" id="Phobius"/>
    </source>
</evidence>
<accession>A0ABT1TRF1</accession>